<feature type="domain" description="HTH luxR-type" evidence="4">
    <location>
        <begin position="798"/>
        <end position="863"/>
    </location>
</feature>
<gene>
    <name evidence="5" type="ORF">GCM10025778_23090</name>
</gene>
<accession>A0ABP9TNQ0</accession>
<evidence type="ECO:0000313" key="6">
    <source>
        <dbReference type="Proteomes" id="UP001501257"/>
    </source>
</evidence>
<proteinExistence type="predicted"/>
<dbReference type="SMART" id="SM00421">
    <property type="entry name" value="HTH_LUXR"/>
    <property type="match status" value="1"/>
</dbReference>
<dbReference type="Gene3D" id="1.10.10.10">
    <property type="entry name" value="Winged helix-like DNA-binding domain superfamily/Winged helix DNA-binding domain"/>
    <property type="match status" value="1"/>
</dbReference>
<dbReference type="RefSeq" id="WP_210101685.1">
    <property type="nucleotide sequence ID" value="NZ_BAABLK010000033.1"/>
</dbReference>
<dbReference type="PANTHER" id="PTHR44688">
    <property type="entry name" value="DNA-BINDING TRANSCRIPTIONAL ACTIVATOR DEVR_DOSR"/>
    <property type="match status" value="1"/>
</dbReference>
<dbReference type="Proteomes" id="UP001501257">
    <property type="component" value="Unassembled WGS sequence"/>
</dbReference>
<dbReference type="PROSITE" id="PS00622">
    <property type="entry name" value="HTH_LUXR_1"/>
    <property type="match status" value="1"/>
</dbReference>
<sequence>MKAKNGCSNLRTTNAIEALSVLSDSGAHRLAVLCHFGSGQASFVTEVLRILNEGPRTRKYLRIRCQTHQVSNPFFGFVGFLDEWIETADFAAVVRAVDDYVGALMEPSGQRILVLVEDGQYLDPESAYVLTQMVQAQRVELMLCNSRPLNELANLEPLAALGPMPTVVLGPLSPAQTAQELGKALGKTPTAGSVAAVQSLTGGIYELLLLLMRRIDETESWEHIADYALIRTDHLLEDNAIHELIWFYLRRLDDQELDAVVGTVLAGGYPGAGWKELCPEGGRSLIRSGLVSEGIDKSFFVSSRLIQRTILSSTPPSSSLRIFNVWQEFAGPAWVKDWHAIWWALSVGSIVTEGELALAARQANDQNEFTMGLALASVDLRGVVSVSRDIQRIRAAEGQGLRVEARNELESLATSELTAEDAEELTKAWMIMLGSCYGDLGPYRQAARAWAHIAQTAAGTHNTKLAKRIELAEVLSEHMEPTERSRILDSVFTGSVPGDVQLIGVLAGLESLSWSFCNEHVQYLLEHLHLVDSLGLRMHLYTAMATAEALGDVSSLGQIPWTVVFPGHGGMPRAEAALVSLRQAWQEDFEYDNKLSTSKFVQAAADFSTVGMHQLGHYCATNAALREPALDDATGFATLADGLMDDLGVEPEMFKQVSMLGKLATLHADPATLGQYVSWLLDSLDARIAIQGAWHVYRDFEDSSRVVITSQTGRIAGLVGQLSSPRLRAIGMLLASAGRNDLTGIQNILMGEANGLAGIESVAWATVLLSAHAQERERIVARKGLYSRSGNGPRAAIIDSALQRHGLSTREFEIASYAAIGMSNKQISTEVNLSVRTVEGHLYRSFQKLGIQDREELGGIEGLRPPY</sequence>
<dbReference type="InterPro" id="IPR000792">
    <property type="entry name" value="Tscrpt_reg_LuxR_C"/>
</dbReference>
<dbReference type="Pfam" id="PF00196">
    <property type="entry name" value="GerE"/>
    <property type="match status" value="1"/>
</dbReference>
<keyword evidence="2" id="KW-0238">DNA-binding</keyword>
<dbReference type="EMBL" id="BAABLK010000033">
    <property type="protein sequence ID" value="GAA5227776.1"/>
    <property type="molecule type" value="Genomic_DNA"/>
</dbReference>
<dbReference type="PROSITE" id="PS50043">
    <property type="entry name" value="HTH_LUXR_2"/>
    <property type="match status" value="1"/>
</dbReference>
<dbReference type="InterPro" id="IPR016032">
    <property type="entry name" value="Sig_transdc_resp-reg_C-effctor"/>
</dbReference>
<dbReference type="SUPFAM" id="SSF46894">
    <property type="entry name" value="C-terminal effector domain of the bipartite response regulators"/>
    <property type="match status" value="1"/>
</dbReference>
<dbReference type="InterPro" id="IPR036388">
    <property type="entry name" value="WH-like_DNA-bd_sf"/>
</dbReference>
<reference evidence="6" key="1">
    <citation type="journal article" date="2019" name="Int. J. Syst. Evol. Microbiol.">
        <title>The Global Catalogue of Microorganisms (GCM) 10K type strain sequencing project: providing services to taxonomists for standard genome sequencing and annotation.</title>
        <authorList>
            <consortium name="The Broad Institute Genomics Platform"/>
            <consortium name="The Broad Institute Genome Sequencing Center for Infectious Disease"/>
            <person name="Wu L."/>
            <person name="Ma J."/>
        </authorList>
    </citation>
    <scope>NUCLEOTIDE SEQUENCE [LARGE SCALE GENOMIC DNA]</scope>
    <source>
        <strain evidence="6">JCM 18952</strain>
    </source>
</reference>
<keyword evidence="1" id="KW-0805">Transcription regulation</keyword>
<keyword evidence="3" id="KW-0804">Transcription</keyword>
<name>A0ABP9TNQ0_9MICC</name>
<dbReference type="PRINTS" id="PR00038">
    <property type="entry name" value="HTHLUXR"/>
</dbReference>
<evidence type="ECO:0000259" key="4">
    <source>
        <dbReference type="PROSITE" id="PS50043"/>
    </source>
</evidence>
<protein>
    <recommendedName>
        <fullName evidence="4">HTH luxR-type domain-containing protein</fullName>
    </recommendedName>
</protein>
<organism evidence="5 6">
    <name type="scientific">Paeniglutamicibacter antarcticus</name>
    <dbReference type="NCBI Taxonomy" id="494023"/>
    <lineage>
        <taxon>Bacteria</taxon>
        <taxon>Bacillati</taxon>
        <taxon>Actinomycetota</taxon>
        <taxon>Actinomycetes</taxon>
        <taxon>Micrococcales</taxon>
        <taxon>Micrococcaceae</taxon>
        <taxon>Paeniglutamicibacter</taxon>
    </lineage>
</organism>
<evidence type="ECO:0000313" key="5">
    <source>
        <dbReference type="EMBL" id="GAA5227776.1"/>
    </source>
</evidence>
<keyword evidence="6" id="KW-1185">Reference proteome</keyword>
<dbReference type="CDD" id="cd06170">
    <property type="entry name" value="LuxR_C_like"/>
    <property type="match status" value="1"/>
</dbReference>
<evidence type="ECO:0000256" key="1">
    <source>
        <dbReference type="ARBA" id="ARBA00023015"/>
    </source>
</evidence>
<evidence type="ECO:0000256" key="2">
    <source>
        <dbReference type="ARBA" id="ARBA00023125"/>
    </source>
</evidence>
<comment type="caution">
    <text evidence="5">The sequence shown here is derived from an EMBL/GenBank/DDBJ whole genome shotgun (WGS) entry which is preliminary data.</text>
</comment>
<dbReference type="PANTHER" id="PTHR44688:SF16">
    <property type="entry name" value="DNA-BINDING TRANSCRIPTIONAL ACTIVATOR DEVR_DOSR"/>
    <property type="match status" value="1"/>
</dbReference>
<evidence type="ECO:0000256" key="3">
    <source>
        <dbReference type="ARBA" id="ARBA00023163"/>
    </source>
</evidence>